<feature type="compositionally biased region" description="Low complexity" evidence="1">
    <location>
        <begin position="388"/>
        <end position="406"/>
    </location>
</feature>
<dbReference type="EMBL" id="CT573213">
    <property type="protein sequence ID" value="CAJ59712.1"/>
    <property type="molecule type" value="Genomic_DNA"/>
</dbReference>
<keyword evidence="3" id="KW-1185">Reference proteome</keyword>
<feature type="compositionally biased region" description="Basic and acidic residues" evidence="1">
    <location>
        <begin position="177"/>
        <end position="193"/>
    </location>
</feature>
<gene>
    <name evidence="2" type="ordered locus">FRAAL1047</name>
</gene>
<feature type="region of interest" description="Disordered" evidence="1">
    <location>
        <begin position="256"/>
        <end position="428"/>
    </location>
</feature>
<proteinExistence type="predicted"/>
<accession>Q0RRV3</accession>
<feature type="compositionally biased region" description="Basic and acidic residues" evidence="1">
    <location>
        <begin position="132"/>
        <end position="141"/>
    </location>
</feature>
<dbReference type="Proteomes" id="UP000000657">
    <property type="component" value="Chromosome"/>
</dbReference>
<dbReference type="KEGG" id="fal:FRAAL1047"/>
<feature type="compositionally biased region" description="Low complexity" evidence="1">
    <location>
        <begin position="522"/>
        <end position="531"/>
    </location>
</feature>
<feature type="compositionally biased region" description="Polar residues" evidence="1">
    <location>
        <begin position="375"/>
        <end position="387"/>
    </location>
</feature>
<evidence type="ECO:0000313" key="2">
    <source>
        <dbReference type="EMBL" id="CAJ59712.1"/>
    </source>
</evidence>
<feature type="compositionally biased region" description="Low complexity" evidence="1">
    <location>
        <begin position="498"/>
        <end position="513"/>
    </location>
</feature>
<reference evidence="2 3" key="1">
    <citation type="journal article" date="2007" name="Genome Res.">
        <title>Genome characteristics of facultatively symbiotic Frankia sp. strains reflect host range and host plant biogeography.</title>
        <authorList>
            <person name="Normand P."/>
            <person name="Lapierre P."/>
            <person name="Tisa L.S."/>
            <person name="Gogarten J.P."/>
            <person name="Alloisio N."/>
            <person name="Bagnarol E."/>
            <person name="Bassi C.A."/>
            <person name="Berry A.M."/>
            <person name="Bickhart D.M."/>
            <person name="Choisne N."/>
            <person name="Couloux A."/>
            <person name="Cournoyer B."/>
            <person name="Cruveiller S."/>
            <person name="Daubin V."/>
            <person name="Demange N."/>
            <person name="Francino M.P."/>
            <person name="Goltsman E."/>
            <person name="Huang Y."/>
            <person name="Kopp O.R."/>
            <person name="Labarre L."/>
            <person name="Lapidus A."/>
            <person name="Lavire C."/>
            <person name="Marechal J."/>
            <person name="Martinez M."/>
            <person name="Mastronunzio J.E."/>
            <person name="Mullin B.C."/>
            <person name="Niemann J."/>
            <person name="Pujic P."/>
            <person name="Rawnsley T."/>
            <person name="Rouy Z."/>
            <person name="Schenowitz C."/>
            <person name="Sellstedt A."/>
            <person name="Tavares F."/>
            <person name="Tomkins J.P."/>
            <person name="Vallenet D."/>
            <person name="Valverde C."/>
            <person name="Wall L.G."/>
            <person name="Wang Y."/>
            <person name="Medigue C."/>
            <person name="Benson D.R."/>
        </authorList>
    </citation>
    <scope>NUCLEOTIDE SEQUENCE [LARGE SCALE GENOMIC DNA]</scope>
    <source>
        <strain evidence="3">DSM 45986 / CECT 9034 / ACN14a</strain>
    </source>
</reference>
<feature type="compositionally biased region" description="Polar residues" evidence="1">
    <location>
        <begin position="114"/>
        <end position="127"/>
    </location>
</feature>
<feature type="compositionally biased region" description="Low complexity" evidence="1">
    <location>
        <begin position="45"/>
        <end position="54"/>
    </location>
</feature>
<organism evidence="2 3">
    <name type="scientific">Frankia alni (strain DSM 45986 / CECT 9034 / ACN14a)</name>
    <dbReference type="NCBI Taxonomy" id="326424"/>
    <lineage>
        <taxon>Bacteria</taxon>
        <taxon>Bacillati</taxon>
        <taxon>Actinomycetota</taxon>
        <taxon>Actinomycetes</taxon>
        <taxon>Frankiales</taxon>
        <taxon>Frankiaceae</taxon>
        <taxon>Frankia</taxon>
    </lineage>
</organism>
<name>Q0RRV3_FRAAA</name>
<feature type="compositionally biased region" description="Acidic residues" evidence="1">
    <location>
        <begin position="164"/>
        <end position="176"/>
    </location>
</feature>
<feature type="compositionally biased region" description="Low complexity" evidence="1">
    <location>
        <begin position="561"/>
        <end position="611"/>
    </location>
</feature>
<evidence type="ECO:0000313" key="3">
    <source>
        <dbReference type="Proteomes" id="UP000000657"/>
    </source>
</evidence>
<feature type="region of interest" description="Disordered" evidence="1">
    <location>
        <begin position="485"/>
        <end position="666"/>
    </location>
</feature>
<dbReference type="HOGENOM" id="CLU_470717_0_0_11"/>
<feature type="compositionally biased region" description="Basic and acidic residues" evidence="1">
    <location>
        <begin position="219"/>
        <end position="228"/>
    </location>
</feature>
<evidence type="ECO:0000256" key="1">
    <source>
        <dbReference type="SAM" id="MobiDB-lite"/>
    </source>
</evidence>
<dbReference type="STRING" id="326424.FRAAL1047"/>
<feature type="compositionally biased region" description="Basic and acidic residues" evidence="1">
    <location>
        <begin position="314"/>
        <end position="353"/>
    </location>
</feature>
<dbReference type="AlphaFoldDB" id="Q0RRV3"/>
<feature type="region of interest" description="Disordered" evidence="1">
    <location>
        <begin position="24"/>
        <end position="228"/>
    </location>
</feature>
<feature type="compositionally biased region" description="Basic and acidic residues" evidence="1">
    <location>
        <begin position="281"/>
        <end position="307"/>
    </location>
</feature>
<protein>
    <submittedName>
        <fullName evidence="2">Uncharacterized protein</fullName>
    </submittedName>
</protein>
<sequence>MPPRRPVCDGPALGLAMMPGRPGPRRCCPPGATVGSHSAGRHSRGAAPRRPAARTPLGFDERAYAPTPPTGTAAAWDTSDRSGGWYGPAATPTVRRIPPRPPFAPPGELDTLTGPLSVSTTARQARQSAPGWDDHPADGQRRGWPRHGRFTAGGRFGTDRQDDDRYDNDQDEPDQYDADRYDADRYEADRYEADSLGDFQGESRFDGDGDGVAGGQSPADDRLDDDRYGADGVYGTGTWHDSDDWYDAADGFDAEDRFHTGPSPNAGFDADRFDAGNQFDEGDRFHADDQFDTDGRFAADNRFYPDDRFDEDDRFAAGDRLGEDGRLEDGRLEDGRFEHGQFDEDGRFEDGRWSDFPAHDVPSWEQGSRFAASSRLMSPSFGASFTASRMPTTSRTPTGPRRSGPSAAARNHAPAERVPGAHRAPIRRGNGRVRLAAAGTASLAGLSALVAGVAFGGDGGGGAAVPNAGEASRIQYSGTDTLAYGASQSQASRDRTQSSPPRAALAPSADRAGSGTGGSGASGSSAVTTVALGPTTAPIPIISLTPRDQPTTGPTDLRSIAPSAGTVTGASATAAPTTTATPSASDDGEATSPAVSPSATPSTTASPGTGALPFHPIDVEPLLGSWFSAPSSSSSGSTATTSSASTSSGVPAQRSSSTPITAHAAH</sequence>
<feature type="compositionally biased region" description="Low complexity" evidence="1">
    <location>
        <begin position="628"/>
        <end position="652"/>
    </location>
</feature>